<protein>
    <submittedName>
        <fullName evidence="1">Beta-galactosidase</fullName>
    </submittedName>
</protein>
<name>K1T517_9ZZZZ</name>
<proteinExistence type="predicted"/>
<comment type="caution">
    <text evidence="1">The sequence shown here is derived from an EMBL/GenBank/DDBJ whole genome shotgun (WGS) entry which is preliminary data.</text>
</comment>
<accession>K1T517</accession>
<evidence type="ECO:0000313" key="1">
    <source>
        <dbReference type="EMBL" id="EKC68077.1"/>
    </source>
</evidence>
<dbReference type="AlphaFoldDB" id="K1T517"/>
<gene>
    <name evidence="1" type="ORF">LEA_08978</name>
</gene>
<reference evidence="1" key="1">
    <citation type="journal article" date="2013" name="Environ. Microbiol.">
        <title>Microbiota from the distal guts of lean and obese adolescents exhibit partial functional redundancy besides clear differences in community structure.</title>
        <authorList>
            <person name="Ferrer M."/>
            <person name="Ruiz A."/>
            <person name="Lanza F."/>
            <person name="Haange S.B."/>
            <person name="Oberbach A."/>
            <person name="Till H."/>
            <person name="Bargiela R."/>
            <person name="Campoy C."/>
            <person name="Segura M.T."/>
            <person name="Richter M."/>
            <person name="von Bergen M."/>
            <person name="Seifert J."/>
            <person name="Suarez A."/>
        </authorList>
    </citation>
    <scope>NUCLEOTIDE SEQUENCE</scope>
</reference>
<sequence>SFLDGSVAVTCHYNFGWRSRYDGHGFRLSGKQGSQQGLGGQWSLPVWQNREQGPQYGYWQNDYNDPIPAESWDYPEFKGYFANVKWMQFKTDEGKIGFSGLTADEHMGVYTPRDGRDGLLYTLPQTGLAVFKVIPSVRNKVNTTDLNGPSAQPKWLNGKGKTVFTLNFEL</sequence>
<organism evidence="1">
    <name type="scientific">human gut metagenome</name>
    <dbReference type="NCBI Taxonomy" id="408170"/>
    <lineage>
        <taxon>unclassified sequences</taxon>
        <taxon>metagenomes</taxon>
        <taxon>organismal metagenomes</taxon>
    </lineage>
</organism>
<feature type="non-terminal residue" evidence="1">
    <location>
        <position position="1"/>
    </location>
</feature>
<dbReference type="EMBL" id="AJWY01006003">
    <property type="protein sequence ID" value="EKC68077.1"/>
    <property type="molecule type" value="Genomic_DNA"/>
</dbReference>